<dbReference type="Gene3D" id="1.10.10.10">
    <property type="entry name" value="Winged helix-like DNA-binding domain superfamily/Winged helix DNA-binding domain"/>
    <property type="match status" value="1"/>
</dbReference>
<evidence type="ECO:0000256" key="2">
    <source>
        <dbReference type="ARBA" id="ARBA00022679"/>
    </source>
</evidence>
<dbReference type="RefSeq" id="WP_120569244.1">
    <property type="nucleotide sequence ID" value="NZ_CP024087.1"/>
</dbReference>
<evidence type="ECO:0000256" key="1">
    <source>
        <dbReference type="ARBA" id="ARBA00022603"/>
    </source>
</evidence>
<dbReference type="AlphaFoldDB" id="A0A386WGK9"/>
<dbReference type="PANTHER" id="PTHR43712:SF2">
    <property type="entry name" value="O-METHYLTRANSFERASE CICE"/>
    <property type="match status" value="1"/>
</dbReference>
<evidence type="ECO:0000313" key="7">
    <source>
        <dbReference type="Proteomes" id="UP000267804"/>
    </source>
</evidence>
<feature type="domain" description="O-methyltransferase dimerisation" evidence="5">
    <location>
        <begin position="19"/>
        <end position="94"/>
    </location>
</feature>
<dbReference type="PIRSF" id="PIRSF005739">
    <property type="entry name" value="O-mtase"/>
    <property type="match status" value="1"/>
</dbReference>
<organism evidence="6 7">
    <name type="scientific">Micromonospora tulbaghiae</name>
    <dbReference type="NCBI Taxonomy" id="479978"/>
    <lineage>
        <taxon>Bacteria</taxon>
        <taxon>Bacillati</taxon>
        <taxon>Actinomycetota</taxon>
        <taxon>Actinomycetes</taxon>
        <taxon>Micromonosporales</taxon>
        <taxon>Micromonosporaceae</taxon>
        <taxon>Micromonospora</taxon>
    </lineage>
</organism>
<dbReference type="GO" id="GO:0032259">
    <property type="term" value="P:methylation"/>
    <property type="evidence" value="ECO:0007669"/>
    <property type="project" value="UniProtKB-KW"/>
</dbReference>
<dbReference type="EMBL" id="CP024087">
    <property type="protein sequence ID" value="AYF26832.1"/>
    <property type="molecule type" value="Genomic_DNA"/>
</dbReference>
<dbReference type="InterPro" id="IPR012967">
    <property type="entry name" value="COMT_dimerisation"/>
</dbReference>
<sequence>MTTAPGRAPDDARRTVISAIFGTLATQAIGLAARLDLAEHIGDGDGEAEVTDLAAACGMPAEQLTRLLRVLASLGLCTEHANGRFGLTEAGALLRSGHPASLLDFVTFLTAKVFQRNWLNVDDSLRTGLPAFDAEHGMPVYDYLSEHPELATLFHAAMSRRTQPSAMAEAISVDYNFGRFVSVTDVGGGDGTLLAALMARHPHLSGTVLETEAGVARARETIAAAGLARRCRAIAGDFFAEVPKGSDLYFIKNVLLNWNDGAAETILRRCRAAMPDHGRLLIVEPVLPALAHADTVNSAAVENPYLTDLHMLVTLGGRGRTGAEYTALLARAGLRVTGITPLAREINTALVDAVPDTRG</sequence>
<feature type="domain" description="O-methyltransferase C-terminal" evidence="4">
    <location>
        <begin position="118"/>
        <end position="334"/>
    </location>
</feature>
<dbReference type="Gene3D" id="1.10.287.1350">
    <property type="match status" value="1"/>
</dbReference>
<dbReference type="InterPro" id="IPR016461">
    <property type="entry name" value="COMT-like"/>
</dbReference>
<dbReference type="Gene3D" id="3.40.50.150">
    <property type="entry name" value="Vaccinia Virus protein VP39"/>
    <property type="match status" value="1"/>
</dbReference>
<accession>A0A386WGK9</accession>
<dbReference type="KEGG" id="mtua:CSH63_05035"/>
<dbReference type="Pfam" id="PF00891">
    <property type="entry name" value="Methyltransf_2"/>
    <property type="match status" value="1"/>
</dbReference>
<proteinExistence type="predicted"/>
<evidence type="ECO:0000259" key="5">
    <source>
        <dbReference type="Pfam" id="PF08100"/>
    </source>
</evidence>
<dbReference type="PROSITE" id="PS51683">
    <property type="entry name" value="SAM_OMT_II"/>
    <property type="match status" value="1"/>
</dbReference>
<dbReference type="InterPro" id="IPR001077">
    <property type="entry name" value="COMT_C"/>
</dbReference>
<dbReference type="SUPFAM" id="SSF46785">
    <property type="entry name" value="Winged helix' DNA-binding domain"/>
    <property type="match status" value="1"/>
</dbReference>
<protein>
    <submittedName>
        <fullName evidence="6">Methyltransferase</fullName>
    </submittedName>
</protein>
<dbReference type="GO" id="GO:0008171">
    <property type="term" value="F:O-methyltransferase activity"/>
    <property type="evidence" value="ECO:0007669"/>
    <property type="project" value="InterPro"/>
</dbReference>
<keyword evidence="3" id="KW-0949">S-adenosyl-L-methionine</keyword>
<dbReference type="InterPro" id="IPR029063">
    <property type="entry name" value="SAM-dependent_MTases_sf"/>
</dbReference>
<dbReference type="InterPro" id="IPR036388">
    <property type="entry name" value="WH-like_DNA-bd_sf"/>
</dbReference>
<name>A0A386WGK9_9ACTN</name>
<reference evidence="6 7" key="1">
    <citation type="submission" date="2017-10" db="EMBL/GenBank/DDBJ databases">
        <title>Integration of genomic and chemical information greatly accelerates assignment of the full stereostructure of myelolactone, a potent inhibitor of myeloma from a marine-derived Micromonospora.</title>
        <authorList>
            <person name="Kim M.C."/>
            <person name="Machado H."/>
            <person name="Jensen P.R."/>
            <person name="Fenical W."/>
        </authorList>
    </citation>
    <scope>NUCLEOTIDE SEQUENCE [LARGE SCALE GENOMIC DNA]</scope>
    <source>
        <strain evidence="6 7">CNY-010</strain>
    </source>
</reference>
<dbReference type="PANTHER" id="PTHR43712">
    <property type="entry name" value="PUTATIVE (AFU_ORTHOLOGUE AFUA_4G14580)-RELATED"/>
    <property type="match status" value="1"/>
</dbReference>
<evidence type="ECO:0000256" key="3">
    <source>
        <dbReference type="ARBA" id="ARBA00022691"/>
    </source>
</evidence>
<dbReference type="Pfam" id="PF08100">
    <property type="entry name" value="Dimerisation"/>
    <property type="match status" value="1"/>
</dbReference>
<dbReference type="GO" id="GO:0046983">
    <property type="term" value="F:protein dimerization activity"/>
    <property type="evidence" value="ECO:0007669"/>
    <property type="project" value="InterPro"/>
</dbReference>
<dbReference type="InterPro" id="IPR036390">
    <property type="entry name" value="WH_DNA-bd_sf"/>
</dbReference>
<evidence type="ECO:0000259" key="4">
    <source>
        <dbReference type="Pfam" id="PF00891"/>
    </source>
</evidence>
<keyword evidence="1 6" id="KW-0489">Methyltransferase</keyword>
<keyword evidence="2 6" id="KW-0808">Transferase</keyword>
<dbReference type="SUPFAM" id="SSF53335">
    <property type="entry name" value="S-adenosyl-L-methionine-dependent methyltransferases"/>
    <property type="match status" value="1"/>
</dbReference>
<dbReference type="Proteomes" id="UP000267804">
    <property type="component" value="Chromosome"/>
</dbReference>
<evidence type="ECO:0000313" key="6">
    <source>
        <dbReference type="EMBL" id="AYF26832.1"/>
    </source>
</evidence>
<gene>
    <name evidence="6" type="ORF">CSH63_05035</name>
</gene>